<keyword evidence="2" id="KW-1185">Reference proteome</keyword>
<proteinExistence type="predicted"/>
<name>A0ACA9NXI9_9GLOM</name>
<comment type="caution">
    <text evidence="1">The sequence shown here is derived from an EMBL/GenBank/DDBJ whole genome shotgun (WGS) entry which is preliminary data.</text>
</comment>
<organism evidence="1 2">
    <name type="scientific">Racocetra persica</name>
    <dbReference type="NCBI Taxonomy" id="160502"/>
    <lineage>
        <taxon>Eukaryota</taxon>
        <taxon>Fungi</taxon>
        <taxon>Fungi incertae sedis</taxon>
        <taxon>Mucoromycota</taxon>
        <taxon>Glomeromycotina</taxon>
        <taxon>Glomeromycetes</taxon>
        <taxon>Diversisporales</taxon>
        <taxon>Gigasporaceae</taxon>
        <taxon>Racocetra</taxon>
    </lineage>
</organism>
<reference evidence="1" key="1">
    <citation type="submission" date="2021-06" db="EMBL/GenBank/DDBJ databases">
        <authorList>
            <person name="Kallberg Y."/>
            <person name="Tangrot J."/>
            <person name="Rosling A."/>
        </authorList>
    </citation>
    <scope>NUCLEOTIDE SEQUENCE</scope>
    <source>
        <strain evidence="1">MA461A</strain>
    </source>
</reference>
<sequence>MLTKLVEGIEKQIENEAKCQRESEYRNQLPSVGLPTIHSTFFSQINEILKKHLTFEALACQRLQISQSCLYHPYKINNLTFNQNDNLEYTAGFLENDYQEGRILLSSMLKLVKTQNIGEIWQIRLFSNLAPYSEHYIIVLYDGTHLCSYIQEIQNDESSSGFAIIEQIRGPDCVQVALDSDTINEFIGLMYTFIESKSIQVDNSLRSDIIGLITNPHVISHRGRPKKQLHDSLEVINKSNSHQILKSNKVLNESDITNKSMRKCFYCNNT</sequence>
<evidence type="ECO:0000313" key="1">
    <source>
        <dbReference type="EMBL" id="CAG8682433.1"/>
    </source>
</evidence>
<protein>
    <submittedName>
        <fullName evidence="1">22818_t:CDS:1</fullName>
    </submittedName>
</protein>
<gene>
    <name evidence="1" type="ORF">RPERSI_LOCUS9175</name>
</gene>
<accession>A0ACA9NXI9</accession>
<evidence type="ECO:0000313" key="2">
    <source>
        <dbReference type="Proteomes" id="UP000789920"/>
    </source>
</evidence>
<dbReference type="EMBL" id="CAJVQC010017134">
    <property type="protein sequence ID" value="CAG8682433.1"/>
    <property type="molecule type" value="Genomic_DNA"/>
</dbReference>
<feature type="non-terminal residue" evidence="1">
    <location>
        <position position="270"/>
    </location>
</feature>
<dbReference type="Proteomes" id="UP000789920">
    <property type="component" value="Unassembled WGS sequence"/>
</dbReference>